<name>A0AAV4A7S3_9GAST</name>
<dbReference type="InterPro" id="IPR029526">
    <property type="entry name" value="PGBD"/>
</dbReference>
<accession>A0AAV4A7S3</accession>
<keyword evidence="3" id="KW-1185">Reference proteome</keyword>
<comment type="caution">
    <text evidence="2">The sequence shown here is derived from an EMBL/GenBank/DDBJ whole genome shotgun (WGS) entry which is preliminary data.</text>
</comment>
<dbReference type="PANTHER" id="PTHR46599:SF3">
    <property type="entry name" value="PIGGYBAC TRANSPOSABLE ELEMENT-DERIVED PROTEIN 4"/>
    <property type="match status" value="1"/>
</dbReference>
<gene>
    <name evidence="2" type="ORF">PoB_002918800</name>
</gene>
<organism evidence="2 3">
    <name type="scientific">Plakobranchus ocellatus</name>
    <dbReference type="NCBI Taxonomy" id="259542"/>
    <lineage>
        <taxon>Eukaryota</taxon>
        <taxon>Metazoa</taxon>
        <taxon>Spiralia</taxon>
        <taxon>Lophotrochozoa</taxon>
        <taxon>Mollusca</taxon>
        <taxon>Gastropoda</taxon>
        <taxon>Heterobranchia</taxon>
        <taxon>Euthyneura</taxon>
        <taxon>Panpulmonata</taxon>
        <taxon>Sacoglossa</taxon>
        <taxon>Placobranchoidea</taxon>
        <taxon>Plakobranchidae</taxon>
        <taxon>Plakobranchus</taxon>
    </lineage>
</organism>
<dbReference type="EMBL" id="BLXT01003624">
    <property type="protein sequence ID" value="GFO02683.1"/>
    <property type="molecule type" value="Genomic_DNA"/>
</dbReference>
<evidence type="ECO:0000259" key="1">
    <source>
        <dbReference type="Pfam" id="PF13843"/>
    </source>
</evidence>
<dbReference type="Pfam" id="PF13843">
    <property type="entry name" value="DDE_Tnp_1_7"/>
    <property type="match status" value="1"/>
</dbReference>
<protein>
    <submittedName>
        <fullName evidence="2">PiggyBac transposable element-derived protein 4</fullName>
    </submittedName>
</protein>
<dbReference type="Proteomes" id="UP000735302">
    <property type="component" value="Unassembled WGS sequence"/>
</dbReference>
<sequence>MHLHGTKTQLRSLDSLISDNLSFMQDNADKKSAAKYNNSLHAPILSIQLNRVSPSYLHILLGIVLKHHKLLENAAHLLDTKITTLADSHLTDLDKLVKQYGGQWQQAQSLQEQLDFQYGCLVLSVRDGDTEIYRKQVEDTEHKLLQLDTRLAPRSGPIASSLGNILNKRHITPQAYQNVDLAYNADTEVEEGNDDEDDDDEGWVRNLRRFPKIPDFTLEAGLKLDVGDNPSDRDFYCLIITDEIINQWKVKTNRYARSCIDEMRQGQANLSPRSIYNKWNSVTLDEMRRFIAIMIHIGLVSKPRFTDYWSLDPALHTFICAKVMPRDRFRAILSFFSYCQQ</sequence>
<dbReference type="AlphaFoldDB" id="A0AAV4A7S3"/>
<reference evidence="2 3" key="1">
    <citation type="journal article" date="2021" name="Elife">
        <title>Chloroplast acquisition without the gene transfer in kleptoplastic sea slugs, Plakobranchus ocellatus.</title>
        <authorList>
            <person name="Maeda T."/>
            <person name="Takahashi S."/>
            <person name="Yoshida T."/>
            <person name="Shimamura S."/>
            <person name="Takaki Y."/>
            <person name="Nagai Y."/>
            <person name="Toyoda A."/>
            <person name="Suzuki Y."/>
            <person name="Arimoto A."/>
            <person name="Ishii H."/>
            <person name="Satoh N."/>
            <person name="Nishiyama T."/>
            <person name="Hasebe M."/>
            <person name="Maruyama T."/>
            <person name="Minagawa J."/>
            <person name="Obokata J."/>
            <person name="Shigenobu S."/>
        </authorList>
    </citation>
    <scope>NUCLEOTIDE SEQUENCE [LARGE SCALE GENOMIC DNA]</scope>
</reference>
<proteinExistence type="predicted"/>
<dbReference type="PANTHER" id="PTHR46599">
    <property type="entry name" value="PIGGYBAC TRANSPOSABLE ELEMENT-DERIVED PROTEIN 4"/>
    <property type="match status" value="1"/>
</dbReference>
<evidence type="ECO:0000313" key="2">
    <source>
        <dbReference type="EMBL" id="GFO02683.1"/>
    </source>
</evidence>
<evidence type="ECO:0000313" key="3">
    <source>
        <dbReference type="Proteomes" id="UP000735302"/>
    </source>
</evidence>
<feature type="domain" description="PiggyBac transposable element-derived protein" evidence="1">
    <location>
        <begin position="233"/>
        <end position="336"/>
    </location>
</feature>